<keyword evidence="3" id="KW-1185">Reference proteome</keyword>
<organism evidence="2 3">
    <name type="scientific">Chelatococcus composti</name>
    <dbReference type="NCBI Taxonomy" id="1743235"/>
    <lineage>
        <taxon>Bacteria</taxon>
        <taxon>Pseudomonadati</taxon>
        <taxon>Pseudomonadota</taxon>
        <taxon>Alphaproteobacteria</taxon>
        <taxon>Hyphomicrobiales</taxon>
        <taxon>Chelatococcaceae</taxon>
        <taxon>Chelatococcus</taxon>
    </lineage>
</organism>
<accession>A0A841KA95</accession>
<dbReference type="Proteomes" id="UP000588017">
    <property type="component" value="Unassembled WGS sequence"/>
</dbReference>
<proteinExistence type="predicted"/>
<name>A0A841KA95_9HYPH</name>
<dbReference type="EMBL" id="JACHEH010000006">
    <property type="protein sequence ID" value="MBB6169205.1"/>
    <property type="molecule type" value="Genomic_DNA"/>
</dbReference>
<evidence type="ECO:0000256" key="1">
    <source>
        <dbReference type="SAM" id="MobiDB-lite"/>
    </source>
</evidence>
<comment type="caution">
    <text evidence="2">The sequence shown here is derived from an EMBL/GenBank/DDBJ whole genome shotgun (WGS) entry which is preliminary data.</text>
</comment>
<feature type="region of interest" description="Disordered" evidence="1">
    <location>
        <begin position="1"/>
        <end position="34"/>
    </location>
</feature>
<reference evidence="2 3" key="1">
    <citation type="submission" date="2020-08" db="EMBL/GenBank/DDBJ databases">
        <title>Genomic Encyclopedia of Type Strains, Phase IV (KMG-IV): sequencing the most valuable type-strain genomes for metagenomic binning, comparative biology and taxonomic classification.</title>
        <authorList>
            <person name="Goeker M."/>
        </authorList>
    </citation>
    <scope>NUCLEOTIDE SEQUENCE [LARGE SCALE GENOMIC DNA]</scope>
    <source>
        <strain evidence="2 3">DSM 101465</strain>
    </source>
</reference>
<dbReference type="AlphaFoldDB" id="A0A841KA95"/>
<evidence type="ECO:0000313" key="2">
    <source>
        <dbReference type="EMBL" id="MBB6169205.1"/>
    </source>
</evidence>
<protein>
    <submittedName>
        <fullName evidence="2">Uncharacterized protein</fullName>
    </submittedName>
</protein>
<sequence>MIDAAGAVIERPEVSDLPTPSGLTPQAQWRLARH</sequence>
<gene>
    <name evidence="2" type="ORF">HNQ73_002842</name>
</gene>
<evidence type="ECO:0000313" key="3">
    <source>
        <dbReference type="Proteomes" id="UP000588017"/>
    </source>
</evidence>